<evidence type="ECO:0000256" key="4">
    <source>
        <dbReference type="ARBA" id="ARBA00022832"/>
    </source>
</evidence>
<dbReference type="CDD" id="cd00586">
    <property type="entry name" value="4HBT"/>
    <property type="match status" value="1"/>
</dbReference>
<evidence type="ECO:0000256" key="1">
    <source>
        <dbReference type="ARBA" id="ARBA00006500"/>
    </source>
</evidence>
<dbReference type="Gene3D" id="3.10.129.10">
    <property type="entry name" value="Hotdog Thioesterase"/>
    <property type="match status" value="2"/>
</dbReference>
<keyword evidence="6" id="KW-0443">Lipid metabolism</keyword>
<feature type="domain" description="Acyl-ACP thioesterase N-terminal hotdog" evidence="8">
    <location>
        <begin position="28"/>
        <end position="145"/>
    </location>
</feature>
<dbReference type="Proteomes" id="UP000027442">
    <property type="component" value="Unassembled WGS sequence"/>
</dbReference>
<keyword evidence="5" id="KW-0809">Transit peptide</keyword>
<keyword evidence="4" id="KW-0276">Fatty acid metabolism</keyword>
<comment type="similarity">
    <text evidence="1">Belongs to the acyl-ACP thioesterase family.</text>
</comment>
<evidence type="ECO:0000256" key="3">
    <source>
        <dbReference type="ARBA" id="ARBA00022801"/>
    </source>
</evidence>
<dbReference type="GO" id="GO:0016297">
    <property type="term" value="F:fatty acyl-[ACP] hydrolase activity"/>
    <property type="evidence" value="ECO:0007669"/>
    <property type="project" value="InterPro"/>
</dbReference>
<dbReference type="EMBL" id="JNGW01000015">
    <property type="protein sequence ID" value="KDR53511.1"/>
    <property type="molecule type" value="Genomic_DNA"/>
</dbReference>
<dbReference type="Pfam" id="PF20791">
    <property type="entry name" value="Acyl-ACP_TE_C"/>
    <property type="match status" value="1"/>
</dbReference>
<dbReference type="Pfam" id="PF01643">
    <property type="entry name" value="Acyl-ACP_TE"/>
    <property type="match status" value="1"/>
</dbReference>
<evidence type="ECO:0000256" key="6">
    <source>
        <dbReference type="ARBA" id="ARBA00023098"/>
    </source>
</evidence>
<evidence type="ECO:0000259" key="9">
    <source>
        <dbReference type="Pfam" id="PF20791"/>
    </source>
</evidence>
<reference evidence="10 11" key="1">
    <citation type="submission" date="2013-08" db="EMBL/GenBank/DDBJ databases">
        <authorList>
            <person name="Weinstock G."/>
            <person name="Sodergren E."/>
            <person name="Wylie T."/>
            <person name="Fulton L."/>
            <person name="Fulton R."/>
            <person name="Fronick C."/>
            <person name="O'Laughlin M."/>
            <person name="Godfrey J."/>
            <person name="Miner T."/>
            <person name="Herter B."/>
            <person name="Appelbaum E."/>
            <person name="Cordes M."/>
            <person name="Lek S."/>
            <person name="Wollam A."/>
            <person name="Pepin K.H."/>
            <person name="Palsikar V.B."/>
            <person name="Mitreva M."/>
            <person name="Wilson R.K."/>
        </authorList>
    </citation>
    <scope>NUCLEOTIDE SEQUENCE [LARGE SCALE GENOMIC DNA]</scope>
    <source>
        <strain evidence="10 11">ATCC 15930</strain>
    </source>
</reference>
<gene>
    <name evidence="10" type="ORF">HMPREF1991_00487</name>
</gene>
<keyword evidence="11" id="KW-1185">Reference proteome</keyword>
<keyword evidence="7" id="KW-0275">Fatty acid biosynthesis</keyword>
<dbReference type="InterPro" id="IPR002864">
    <property type="entry name" value="Acyl-ACP_thioesterase_NHD"/>
</dbReference>
<feature type="domain" description="Acyl-ACP thioesterase-like C-terminal" evidence="9">
    <location>
        <begin position="182"/>
        <end position="247"/>
    </location>
</feature>
<proteinExistence type="inferred from homology"/>
<dbReference type="GO" id="GO:0000036">
    <property type="term" value="F:acyl carrier activity"/>
    <property type="evidence" value="ECO:0007669"/>
    <property type="project" value="TreeGrafter"/>
</dbReference>
<keyword evidence="3" id="KW-0378">Hydrolase</keyword>
<evidence type="ECO:0000256" key="7">
    <source>
        <dbReference type="ARBA" id="ARBA00023160"/>
    </source>
</evidence>
<name>A0A069QUF5_HOYLO</name>
<dbReference type="InterPro" id="IPR045023">
    <property type="entry name" value="FATA/B"/>
</dbReference>
<comment type="caution">
    <text evidence="10">The sequence shown here is derived from an EMBL/GenBank/DDBJ whole genome shotgun (WGS) entry which is preliminary data.</text>
</comment>
<dbReference type="eggNOG" id="COG3884">
    <property type="taxonomic scope" value="Bacteria"/>
</dbReference>
<evidence type="ECO:0000259" key="8">
    <source>
        <dbReference type="Pfam" id="PF01643"/>
    </source>
</evidence>
<dbReference type="InterPro" id="IPR049427">
    <property type="entry name" value="Acyl-ACP_TE_C"/>
</dbReference>
<dbReference type="PANTHER" id="PTHR31727:SF6">
    <property type="entry name" value="OLEOYL-ACYL CARRIER PROTEIN THIOESTERASE 1, CHLOROPLASTIC"/>
    <property type="match status" value="1"/>
</dbReference>
<protein>
    <submittedName>
        <fullName evidence="10">Acyl-ACP thioesterase</fullName>
    </submittedName>
</protein>
<evidence type="ECO:0000256" key="2">
    <source>
        <dbReference type="ARBA" id="ARBA00022516"/>
    </source>
</evidence>
<dbReference type="PANTHER" id="PTHR31727">
    <property type="entry name" value="OLEOYL-ACYL CARRIER PROTEIN THIOESTERASE 1, CHLOROPLASTIC"/>
    <property type="match status" value="1"/>
</dbReference>
<dbReference type="HOGENOM" id="CLU_045466_2_0_10"/>
<sequence>MRGNSFGAICFQFKPISIMTLDKIGKYEFLIEPFHCDFSQRLFMGHLGNHLLNAADFHSNDRGFGMNYLSTIQKTWVLSRLAIELESLPKAYSRMSVETWVDGVMRFFTHRNFKMTDAETGVVYGYGRSVWAMIDTETRQPADILAVKEGSIVNYVDDVTPCPIEASSRVKIGGEADLVGSVETHYSDVDINGHINSVKYLEHLFDLMTESWHQVYRVQRVDVAYVAESHFGDVLHYYKEEVAPDEELYRIVKCTPAGETAEVCRVAVKWVAK</sequence>
<organism evidence="10 11">
    <name type="scientific">Hoylesella loescheii DSM 19665 = JCM 12249 = ATCC 15930</name>
    <dbReference type="NCBI Taxonomy" id="1122985"/>
    <lineage>
        <taxon>Bacteria</taxon>
        <taxon>Pseudomonadati</taxon>
        <taxon>Bacteroidota</taxon>
        <taxon>Bacteroidia</taxon>
        <taxon>Bacteroidales</taxon>
        <taxon>Prevotellaceae</taxon>
        <taxon>Hoylesella</taxon>
    </lineage>
</organism>
<evidence type="ECO:0000313" key="10">
    <source>
        <dbReference type="EMBL" id="KDR53511.1"/>
    </source>
</evidence>
<accession>A0A069QUF5</accession>
<dbReference type="InterPro" id="IPR029069">
    <property type="entry name" value="HotDog_dom_sf"/>
</dbReference>
<evidence type="ECO:0000256" key="5">
    <source>
        <dbReference type="ARBA" id="ARBA00022946"/>
    </source>
</evidence>
<dbReference type="PATRIC" id="fig|1122985.7.peg.510"/>
<dbReference type="SUPFAM" id="SSF54637">
    <property type="entry name" value="Thioesterase/thiol ester dehydrase-isomerase"/>
    <property type="match status" value="2"/>
</dbReference>
<evidence type="ECO:0000313" key="11">
    <source>
        <dbReference type="Proteomes" id="UP000027442"/>
    </source>
</evidence>
<keyword evidence="2" id="KW-0444">Lipid biosynthesis</keyword>
<dbReference type="AlphaFoldDB" id="A0A069QUF5"/>